<name>A0A5C1ACE0_9BACT</name>
<dbReference type="Gene3D" id="1.10.620.20">
    <property type="entry name" value="Ribonucleotide Reductase, subunit A"/>
    <property type="match status" value="1"/>
</dbReference>
<evidence type="ECO:0000256" key="1">
    <source>
        <dbReference type="SAM" id="SignalP"/>
    </source>
</evidence>
<dbReference type="EMBL" id="CP042425">
    <property type="protein sequence ID" value="QEL16275.1"/>
    <property type="molecule type" value="Genomic_DNA"/>
</dbReference>
<reference evidence="3" key="1">
    <citation type="submission" date="2019-08" db="EMBL/GenBank/DDBJ databases">
        <title>Limnoglobus roseus gen. nov., sp. nov., a novel freshwater planctomycete with a giant genome from the family Gemmataceae.</title>
        <authorList>
            <person name="Kulichevskaya I.S."/>
            <person name="Naumoff D.G."/>
            <person name="Miroshnikov K."/>
            <person name="Ivanova A."/>
            <person name="Philippov D.A."/>
            <person name="Hakobyan A."/>
            <person name="Rijpstra I.C."/>
            <person name="Sinninghe Damste J.S."/>
            <person name="Liesack W."/>
            <person name="Dedysh S.N."/>
        </authorList>
    </citation>
    <scope>NUCLEOTIDE SEQUENCE [LARGE SCALE GENOMIC DNA]</scope>
    <source>
        <strain evidence="3">PX52</strain>
    </source>
</reference>
<evidence type="ECO:0000313" key="3">
    <source>
        <dbReference type="Proteomes" id="UP000324974"/>
    </source>
</evidence>
<dbReference type="OrthoDB" id="9815497at2"/>
<dbReference type="InterPro" id="IPR012348">
    <property type="entry name" value="RNR-like"/>
</dbReference>
<dbReference type="GO" id="GO:0016491">
    <property type="term" value="F:oxidoreductase activity"/>
    <property type="evidence" value="ECO:0007669"/>
    <property type="project" value="InterPro"/>
</dbReference>
<protein>
    <recommendedName>
        <fullName evidence="4">YHS domain-containing protein</fullName>
    </recommendedName>
</protein>
<sequence length="148" mass="16649">MRFAFLVSIFGLSASLTAADKETAPAKQTVCPVMTKEDVSGSEVKEVEWQGVKLKLCCDTCVKKFNAEPEAYLIPELLPQLKGKELPKRKIEQVYCPVTKDQVVNSKDPSTTYNGVTVYFWNNAAKKKFEADPKKYADEKLLPQLKKK</sequence>
<accession>A0A5C1ACE0</accession>
<keyword evidence="1" id="KW-0732">Signal</keyword>
<organism evidence="2 3">
    <name type="scientific">Limnoglobus roseus</name>
    <dbReference type="NCBI Taxonomy" id="2598579"/>
    <lineage>
        <taxon>Bacteria</taxon>
        <taxon>Pseudomonadati</taxon>
        <taxon>Planctomycetota</taxon>
        <taxon>Planctomycetia</taxon>
        <taxon>Gemmatales</taxon>
        <taxon>Gemmataceae</taxon>
        <taxon>Limnoglobus</taxon>
    </lineage>
</organism>
<keyword evidence="3" id="KW-1185">Reference proteome</keyword>
<dbReference type="AlphaFoldDB" id="A0A5C1ACE0"/>
<evidence type="ECO:0000313" key="2">
    <source>
        <dbReference type="EMBL" id="QEL16275.1"/>
    </source>
</evidence>
<dbReference type="KEGG" id="lrs:PX52LOC_03216"/>
<dbReference type="RefSeq" id="WP_149111027.1">
    <property type="nucleotide sequence ID" value="NZ_CP042425.1"/>
</dbReference>
<feature type="signal peptide" evidence="1">
    <location>
        <begin position="1"/>
        <end position="18"/>
    </location>
</feature>
<proteinExistence type="predicted"/>
<gene>
    <name evidence="2" type="ORF">PX52LOC_03216</name>
</gene>
<feature type="chain" id="PRO_5023129019" description="YHS domain-containing protein" evidence="1">
    <location>
        <begin position="19"/>
        <end position="148"/>
    </location>
</feature>
<evidence type="ECO:0008006" key="4">
    <source>
        <dbReference type="Google" id="ProtNLM"/>
    </source>
</evidence>
<dbReference type="Proteomes" id="UP000324974">
    <property type="component" value="Chromosome"/>
</dbReference>